<protein>
    <submittedName>
        <fullName evidence="1">Uncharacterized protein</fullName>
    </submittedName>
</protein>
<keyword evidence="2" id="KW-1185">Reference proteome</keyword>
<evidence type="ECO:0000313" key="1">
    <source>
        <dbReference type="EMBL" id="GFU25104.1"/>
    </source>
</evidence>
<dbReference type="Proteomes" id="UP000887013">
    <property type="component" value="Unassembled WGS sequence"/>
</dbReference>
<reference evidence="1" key="1">
    <citation type="submission" date="2020-08" db="EMBL/GenBank/DDBJ databases">
        <title>Multicomponent nature underlies the extraordinary mechanical properties of spider dragline silk.</title>
        <authorList>
            <person name="Kono N."/>
            <person name="Nakamura H."/>
            <person name="Mori M."/>
            <person name="Yoshida Y."/>
            <person name="Ohtoshi R."/>
            <person name="Malay A.D."/>
            <person name="Moran D.A.P."/>
            <person name="Tomita M."/>
            <person name="Numata K."/>
            <person name="Arakawa K."/>
        </authorList>
    </citation>
    <scope>NUCLEOTIDE SEQUENCE</scope>
</reference>
<name>A0A8X6UES8_NEPPI</name>
<proteinExistence type="predicted"/>
<accession>A0A8X6UES8</accession>
<gene>
    <name evidence="1" type="primary">NCL1_23874</name>
    <name evidence="1" type="ORF">NPIL_393911</name>
</gene>
<sequence>MSIHSKKHDRSEVPARCPLTCVADTRDDSSQRNHKRQTMSPFVHPNIRDHTLDVRCSTPRITWVKLKYCERKMFLLSVYTLLEDDSCLEYHGV</sequence>
<comment type="caution">
    <text evidence="1">The sequence shown here is derived from an EMBL/GenBank/DDBJ whole genome shotgun (WGS) entry which is preliminary data.</text>
</comment>
<dbReference type="EMBL" id="BMAW01081561">
    <property type="protein sequence ID" value="GFU25104.1"/>
    <property type="molecule type" value="Genomic_DNA"/>
</dbReference>
<evidence type="ECO:0000313" key="2">
    <source>
        <dbReference type="Proteomes" id="UP000887013"/>
    </source>
</evidence>
<dbReference type="AlphaFoldDB" id="A0A8X6UES8"/>
<organism evidence="1 2">
    <name type="scientific">Nephila pilipes</name>
    <name type="common">Giant wood spider</name>
    <name type="synonym">Nephila maculata</name>
    <dbReference type="NCBI Taxonomy" id="299642"/>
    <lineage>
        <taxon>Eukaryota</taxon>
        <taxon>Metazoa</taxon>
        <taxon>Ecdysozoa</taxon>
        <taxon>Arthropoda</taxon>
        <taxon>Chelicerata</taxon>
        <taxon>Arachnida</taxon>
        <taxon>Araneae</taxon>
        <taxon>Araneomorphae</taxon>
        <taxon>Entelegynae</taxon>
        <taxon>Araneoidea</taxon>
        <taxon>Nephilidae</taxon>
        <taxon>Nephila</taxon>
    </lineage>
</organism>
<dbReference type="OrthoDB" id="6409080at2759"/>